<evidence type="ECO:0000256" key="1">
    <source>
        <dbReference type="ARBA" id="ARBA00004123"/>
    </source>
</evidence>
<feature type="region of interest" description="Disordered" evidence="7">
    <location>
        <begin position="1304"/>
        <end position="1669"/>
    </location>
</feature>
<keyword evidence="4" id="KW-0779">Telomere</keyword>
<feature type="compositionally biased region" description="Polar residues" evidence="7">
    <location>
        <begin position="1146"/>
        <end position="1157"/>
    </location>
</feature>
<feature type="compositionally biased region" description="Polar residues" evidence="7">
    <location>
        <begin position="1368"/>
        <end position="1381"/>
    </location>
</feature>
<dbReference type="GeneID" id="98124640"/>
<evidence type="ECO:0000313" key="9">
    <source>
        <dbReference type="EMBL" id="KAL2270989.1"/>
    </source>
</evidence>
<feature type="domain" description="Telomere-associated protein Rif1 N-terminal" evidence="8">
    <location>
        <begin position="145"/>
        <end position="512"/>
    </location>
</feature>
<feature type="compositionally biased region" description="Polar residues" evidence="7">
    <location>
        <begin position="1399"/>
        <end position="1412"/>
    </location>
</feature>
<feature type="compositionally biased region" description="Low complexity" evidence="7">
    <location>
        <begin position="54"/>
        <end position="63"/>
    </location>
</feature>
<feature type="compositionally biased region" description="Basic and acidic residues" evidence="7">
    <location>
        <begin position="1158"/>
        <end position="1169"/>
    </location>
</feature>
<feature type="compositionally biased region" description="Polar residues" evidence="7">
    <location>
        <begin position="1584"/>
        <end position="1603"/>
    </location>
</feature>
<feature type="compositionally biased region" description="Polar residues" evidence="7">
    <location>
        <begin position="1632"/>
        <end position="1647"/>
    </location>
</feature>
<comment type="subcellular location">
    <subcellularLocation>
        <location evidence="2">Chromosome</location>
        <location evidence="2">Telomere</location>
    </subcellularLocation>
    <subcellularLocation>
        <location evidence="1">Nucleus</location>
    </subcellularLocation>
</comment>
<keyword evidence="5" id="KW-0539">Nucleus</keyword>
<feature type="compositionally biased region" description="Low complexity" evidence="7">
    <location>
        <begin position="1266"/>
        <end position="1277"/>
    </location>
</feature>
<dbReference type="EMBL" id="JAZGUE010000001">
    <property type="protein sequence ID" value="KAL2270989.1"/>
    <property type="molecule type" value="Genomic_DNA"/>
</dbReference>
<accession>A0ABR4DN80</accession>
<dbReference type="PANTHER" id="PTHR22928:SF3">
    <property type="entry name" value="TELOMERE-ASSOCIATED PROTEIN RIF1"/>
    <property type="match status" value="1"/>
</dbReference>
<dbReference type="Pfam" id="PF12231">
    <property type="entry name" value="Rif1_N"/>
    <property type="match status" value="1"/>
</dbReference>
<organism evidence="9 10">
    <name type="scientific">Remersonia thermophila</name>
    <dbReference type="NCBI Taxonomy" id="72144"/>
    <lineage>
        <taxon>Eukaryota</taxon>
        <taxon>Fungi</taxon>
        <taxon>Dikarya</taxon>
        <taxon>Ascomycota</taxon>
        <taxon>Pezizomycotina</taxon>
        <taxon>Sordariomycetes</taxon>
        <taxon>Sordariomycetidae</taxon>
        <taxon>Sordariales</taxon>
        <taxon>Sordariales incertae sedis</taxon>
        <taxon>Remersonia</taxon>
    </lineage>
</organism>
<proteinExistence type="predicted"/>
<keyword evidence="3" id="KW-0158">Chromosome</keyword>
<evidence type="ECO:0000256" key="2">
    <source>
        <dbReference type="ARBA" id="ARBA00004574"/>
    </source>
</evidence>
<dbReference type="InterPro" id="IPR016024">
    <property type="entry name" value="ARM-type_fold"/>
</dbReference>
<evidence type="ECO:0000256" key="3">
    <source>
        <dbReference type="ARBA" id="ARBA00022454"/>
    </source>
</evidence>
<reference evidence="9 10" key="1">
    <citation type="journal article" date="2024" name="Commun. Biol.">
        <title>Comparative genomic analysis of thermophilic fungi reveals convergent evolutionary adaptations and gene losses.</title>
        <authorList>
            <person name="Steindorff A.S."/>
            <person name="Aguilar-Pontes M.V."/>
            <person name="Robinson A.J."/>
            <person name="Andreopoulos B."/>
            <person name="LaButti K."/>
            <person name="Kuo A."/>
            <person name="Mondo S."/>
            <person name="Riley R."/>
            <person name="Otillar R."/>
            <person name="Haridas S."/>
            <person name="Lipzen A."/>
            <person name="Grimwood J."/>
            <person name="Schmutz J."/>
            <person name="Clum A."/>
            <person name="Reid I.D."/>
            <person name="Moisan M.C."/>
            <person name="Butler G."/>
            <person name="Nguyen T.T.M."/>
            <person name="Dewar K."/>
            <person name="Conant G."/>
            <person name="Drula E."/>
            <person name="Henrissat B."/>
            <person name="Hansel C."/>
            <person name="Singer S."/>
            <person name="Hutchinson M.I."/>
            <person name="de Vries R.P."/>
            <person name="Natvig D.O."/>
            <person name="Powell A.J."/>
            <person name="Tsang A."/>
            <person name="Grigoriev I.V."/>
        </authorList>
    </citation>
    <scope>NUCLEOTIDE SEQUENCE [LARGE SCALE GENOMIC DNA]</scope>
    <source>
        <strain evidence="9 10">ATCC 22073</strain>
    </source>
</reference>
<name>A0ABR4DN80_9PEZI</name>
<evidence type="ECO:0000259" key="8">
    <source>
        <dbReference type="Pfam" id="PF12231"/>
    </source>
</evidence>
<feature type="compositionally biased region" description="Basic residues" evidence="7">
    <location>
        <begin position="1556"/>
        <end position="1570"/>
    </location>
</feature>
<dbReference type="PANTHER" id="PTHR22928">
    <property type="entry name" value="TELOMERE-ASSOCIATED PROTEIN RIF1"/>
    <property type="match status" value="1"/>
</dbReference>
<feature type="region of interest" description="Disordered" evidence="7">
    <location>
        <begin position="1266"/>
        <end position="1288"/>
    </location>
</feature>
<feature type="compositionally biased region" description="Low complexity" evidence="7">
    <location>
        <begin position="1503"/>
        <end position="1516"/>
    </location>
</feature>
<dbReference type="Proteomes" id="UP001600064">
    <property type="component" value="Unassembled WGS sequence"/>
</dbReference>
<dbReference type="SUPFAM" id="SSF48371">
    <property type="entry name" value="ARM repeat"/>
    <property type="match status" value="1"/>
</dbReference>
<sequence>MSSPVVLSCFLSSLPERPPTPPREAQHDGTSTTRPPLACVDAGLNIHTPPGFQSPSSSVAASTSKRRKKVGFSAQAEYKEPPVYADGVQHPTPVSLPRSASKPVKSILKPTVHSPNILAPTAANGDLADSPVNLATMLESTLQQLAGGDRDSKLDAYLMMTRAWKASNNLPDRVALQEKMSLFTQFMQRDILAKTPEGNVDSSLVNHALTLLNTFLHFPAIASTISNDFAVFIIEHCIRCFGDPTTPKDTARRLMQVISLQNFSAKVMTSDRVGRLVSSLRSIEEHIQGKSIVLSRVLIYRKLVQQSKQLMIIHSDWLVDLFTDMLSHLKDIRSAAVALGLEAAYSIGHEKQLARKVMELLNTSHEDRRYLQYYEERLAFMTKDKHESAVVPQIWSVITLLLRIRLDKWEHARPWLQIIQNCFNSPDFPTKIAANQAWGRLVYLMHFEEQGFLKNLATLSAPLVSQLRRKGSGKTSEELRRAVLGGICNFFYYSFRPNAPSTHLDTYWDASVRPVFAKLLDPAAETAEDNLRQASTILAGLLDCTTPRMWKVDRIVDPAFVKPEELPAVDSKWVRRNAGRVFSVMEPILSREFVALSRPDSTARRLWQSLVSSVASAAAKEIKVSRDTTVFVTEALAVLDKLWKRGLAGEGKGGATDFLLATQAYVDTMVTLLGLLPFTEKTGKHQPSTKVPLSTLFSLLSNAPPGVPDDKEFADFFARVFAPFFASKGAKAKIDLALELMSTIPMEISRPYGMWLLVAQNISGWLEPDQHSHRSTSTGGETPIGHEYRDIVKVLERGIRSTPNLPPKHWESLFYATFERVREETGDAGVAIVIIEPLAKVLADLFAASGSVEASAACVKYVTELVSVATQPRDRQAVDAARKRLWGTSLAGSRSASFDTFDNLYKAVNEVLAHLYAHSDPIDSDSAVQLFKEIGGFFDRCNRQLFLRAMMSLQDGLLVWFQDGNRLLGGQTPSVLAAMKLVWDKLSNLVSDMEHPEQQLQSLERFFCASLASCHRSIVNSAISLWNRLAASVDHLEYPEELKAALMQMQAHADIMLPGLDASSVECAGQQLSFVDSFDDLSLPMPPLHSSSRRATPVPALASRPGTGHGEKPSGDQIVSFNQRSTRSRARHDDSQIQFQPIEPSVPSSPLESQVLTEHQKEVRDRQRENSLLFPEIGSSPGPKGTRQNAPVGPRTRQATTPERQRRFDDYISSTPTPRRGQVTVMTENDLTDPPSSPPEVRGNPLAAEIRSRSVSHSILDEWQFSSSPVSGSPNPSRQQAVVPDPTSRRGWISVVHLPEVVDEAEVPSSPMNAGETTLPEPAVDEVIEDSMILGAAQEPQPAAIMAPRQQPARSVAPGPTTPRRSARISQMQAQETPTSKSDGEEFVDAPTSPLPKTPTRQNEAARNSTTLADPPLAQPPAYPIPTDSTTSFDGGINDSALLELMGEMDANGPEGADHPPVSASASPEKREVSPVAECIVVKESPSKKKKQPAPVLSRKTRSSSAAASPVKSPVKLAAEPVVPFRVTRSSSMASPLKAIAEPPAEELPSAPSSQRRTRGGRGQKRKRTTSKAQESSPKRLCRNDSQISNATADRQELPSQTGDVEVADSGEMKFAFAPENLDGESPEERIPSSSAELAAPQSTGEGASQEVAAAGDDTAMEVESDHDVQSQIALEFSHSCRQDITGEDPASQSSVEEAMAVDLPADVAQTTTNDPEDKEQSQPALVTADVVGEMTTTIVEDTTTTTPSPPPPASAEASQAQKILDLFRSGLDELRTARLSREDVYKIEDVFMDLRKELIEAERRARASM</sequence>
<evidence type="ECO:0000256" key="5">
    <source>
        <dbReference type="ARBA" id="ARBA00023242"/>
    </source>
</evidence>
<dbReference type="RefSeq" id="XP_070869713.1">
    <property type="nucleotide sequence ID" value="XM_071009996.1"/>
</dbReference>
<evidence type="ECO:0000313" key="10">
    <source>
        <dbReference type="Proteomes" id="UP001600064"/>
    </source>
</evidence>
<feature type="region of interest" description="Disordered" evidence="7">
    <location>
        <begin position="1684"/>
        <end position="1724"/>
    </location>
</feature>
<feature type="region of interest" description="Disordered" evidence="7">
    <location>
        <begin position="1085"/>
        <end position="1244"/>
    </location>
</feature>
<evidence type="ECO:0000256" key="4">
    <source>
        <dbReference type="ARBA" id="ARBA00022895"/>
    </source>
</evidence>
<feature type="compositionally biased region" description="Low complexity" evidence="7">
    <location>
        <begin position="1541"/>
        <end position="1555"/>
    </location>
</feature>
<feature type="region of interest" description="Disordered" evidence="7">
    <location>
        <begin position="1"/>
        <end position="65"/>
    </location>
</feature>
<comment type="caution">
    <text evidence="9">The sequence shown here is derived from an EMBL/GenBank/DDBJ whole genome shotgun (WGS) entry which is preliminary data.</text>
</comment>
<gene>
    <name evidence="9" type="ORF">VTJ83DRAFT_360</name>
</gene>
<keyword evidence="6" id="KW-0131">Cell cycle</keyword>
<keyword evidence="10" id="KW-1185">Reference proteome</keyword>
<protein>
    <recommendedName>
        <fullName evidence="8">Telomere-associated protein Rif1 N-terminal domain-containing protein</fullName>
    </recommendedName>
</protein>
<evidence type="ECO:0000256" key="7">
    <source>
        <dbReference type="SAM" id="MobiDB-lite"/>
    </source>
</evidence>
<evidence type="ECO:0000256" key="6">
    <source>
        <dbReference type="ARBA" id="ARBA00023306"/>
    </source>
</evidence>
<dbReference type="InterPro" id="IPR022031">
    <property type="entry name" value="Rif1_N"/>
</dbReference>